<name>A0A532V1Q9_UNCL8</name>
<dbReference type="AlphaFoldDB" id="A0A532V1Q9"/>
<evidence type="ECO:0000313" key="2">
    <source>
        <dbReference type="Proteomes" id="UP000319619"/>
    </source>
</evidence>
<comment type="caution">
    <text evidence="1">The sequence shown here is derived from an EMBL/GenBank/DDBJ whole genome shotgun (WGS) entry which is preliminary data.</text>
</comment>
<reference evidence="1 2" key="1">
    <citation type="submission" date="2017-06" db="EMBL/GenBank/DDBJ databases">
        <title>Novel microbial phyla capable of carbon fixation and sulfur reduction in deep-sea sediments.</title>
        <authorList>
            <person name="Huang J."/>
            <person name="Baker B."/>
            <person name="Wang Y."/>
        </authorList>
    </citation>
    <scope>NUCLEOTIDE SEQUENCE [LARGE SCALE GENOMIC DNA]</scope>
    <source>
        <strain evidence="1">B3_LCP</strain>
    </source>
</reference>
<dbReference type="Proteomes" id="UP000319619">
    <property type="component" value="Unassembled WGS sequence"/>
</dbReference>
<sequence length="376" mass="43728">MKKLIFQPFFLIFVSVILFCHLTPKSLAVSFDLSGQISARYDLKHSNSNWQNALGLRYLSEVQVKLFSDDSPFDAEMMLNNFIFSGENAETDSDVKIYRLKLRYAATQAEFRLGLQKINFGPAQLLRSLMWFDRVNPTDPLRMTHGVWGARFRYFFLNNTNIWAWCLYGNDEPKGMETFPSNEEIPEWGGRLQFPVPHGEIGLTYHTRAVKPETVNSNNFREDRYALDGRWDLGIGLWFESTVQQQHEVYLPYQWRHMITVGADFTFGLGNGLYAVAEYNGTFLSDEMLTVEDEYRFIACSFSYPVSIFDSFSIFSFYHLREESLYVYLNWQRTYDRWVINPGIYWYPETATYSQFASSGNAGGGFGAQLMIIFNH</sequence>
<accession>A0A532V1Q9</accession>
<organism evidence="1 2">
    <name type="scientific">candidate division LCP-89 bacterium B3_LCP</name>
    <dbReference type="NCBI Taxonomy" id="2012998"/>
    <lineage>
        <taxon>Bacteria</taxon>
        <taxon>Pseudomonadati</taxon>
        <taxon>Bacteria division LCP-89</taxon>
    </lineage>
</organism>
<evidence type="ECO:0000313" key="1">
    <source>
        <dbReference type="EMBL" id="TKJ41154.1"/>
    </source>
</evidence>
<evidence type="ECO:0008006" key="3">
    <source>
        <dbReference type="Google" id="ProtNLM"/>
    </source>
</evidence>
<dbReference type="EMBL" id="NJBN01000003">
    <property type="protein sequence ID" value="TKJ41154.1"/>
    <property type="molecule type" value="Genomic_DNA"/>
</dbReference>
<gene>
    <name evidence="1" type="ORF">CEE37_05660</name>
</gene>
<proteinExistence type="predicted"/>
<protein>
    <recommendedName>
        <fullName evidence="3">Porin</fullName>
    </recommendedName>
</protein>